<evidence type="ECO:0000256" key="4">
    <source>
        <dbReference type="SAM" id="MobiDB-lite"/>
    </source>
</evidence>
<dbReference type="Proteomes" id="UP000465221">
    <property type="component" value="Unassembled WGS sequence"/>
</dbReference>
<proteinExistence type="inferred from homology"/>
<dbReference type="EMBL" id="BBXM02000002">
    <property type="protein sequence ID" value="GIC87355.1"/>
    <property type="molecule type" value="Genomic_DNA"/>
</dbReference>
<comment type="similarity">
    <text evidence="2 3">Belongs to the small heat shock protein (HSP20) family.</text>
</comment>
<dbReference type="Gene3D" id="2.60.40.790">
    <property type="match status" value="1"/>
</dbReference>
<reference evidence="8" key="4">
    <citation type="submission" date="2021-01" db="EMBL/GenBank/DDBJ databases">
        <title>Pan-genome distribution and transcriptional activeness of fungal secondary metabolism genes in Aspergillus section Fumigati.</title>
        <authorList>
            <person name="Takahashi H."/>
            <person name="Umemura M."/>
            <person name="Ninomiya A."/>
            <person name="Kusuya Y."/>
            <person name="Urayama S."/>
            <person name="Shimizu M."/>
            <person name="Watanabe A."/>
            <person name="Kamei K."/>
            <person name="Yaguchi T."/>
            <person name="Hagiwara D."/>
        </authorList>
    </citation>
    <scope>NUCLEOTIDE SEQUENCE</scope>
    <source>
        <strain evidence="8">IFM 46973</strain>
    </source>
</reference>
<dbReference type="EMBL" id="BLKC01000022">
    <property type="protein sequence ID" value="GFF33945.1"/>
    <property type="molecule type" value="Genomic_DNA"/>
</dbReference>
<dbReference type="Proteomes" id="UP000465266">
    <property type="component" value="Unassembled WGS sequence"/>
</dbReference>
<dbReference type="Proteomes" id="UP000036893">
    <property type="component" value="Unassembled WGS sequence"/>
</dbReference>
<name>A0A8E0UZ75_9EURO</name>
<keyword evidence="11" id="KW-1185">Reference proteome</keyword>
<dbReference type="CDD" id="cd06464">
    <property type="entry name" value="ACD_sHsps-like"/>
    <property type="match status" value="1"/>
</dbReference>
<dbReference type="EMBL" id="BLKG01000042">
    <property type="protein sequence ID" value="GFF85786.1"/>
    <property type="molecule type" value="Genomic_DNA"/>
</dbReference>
<dbReference type="Pfam" id="PF00011">
    <property type="entry name" value="HSP20"/>
    <property type="match status" value="1"/>
</dbReference>
<feature type="region of interest" description="Disordered" evidence="4">
    <location>
        <begin position="81"/>
        <end position="123"/>
    </location>
</feature>
<dbReference type="GeneID" id="66991215"/>
<dbReference type="InterPro" id="IPR031107">
    <property type="entry name" value="Small_HSP"/>
</dbReference>
<evidence type="ECO:0000313" key="8">
    <source>
        <dbReference type="EMBL" id="GIC87355.1"/>
    </source>
</evidence>
<keyword evidence="1 8" id="KW-0346">Stress response</keyword>
<comment type="caution">
    <text evidence="8">The sequence shown here is derived from an EMBL/GenBank/DDBJ whole genome shotgun (WGS) entry which is preliminary data.</text>
</comment>
<reference evidence="8" key="1">
    <citation type="journal article" date="2015" name="Genome Announc.">
        <title>Draft Genome Sequence of the Pathogenic Filamentous Fungus Aspergillus udagawae Strain IFM 46973T.</title>
        <authorList>
            <person name="Kusuya Y."/>
            <person name="Takahashi-Nakaguchi A."/>
            <person name="Takahashi H."/>
            <person name="Yaguchi T."/>
        </authorList>
    </citation>
    <scope>NUCLEOTIDE SEQUENCE</scope>
    <source>
        <strain evidence="8">IFM 46973</strain>
    </source>
</reference>
<evidence type="ECO:0000313" key="10">
    <source>
        <dbReference type="Proteomes" id="UP000465221"/>
    </source>
</evidence>
<dbReference type="SUPFAM" id="SSF49764">
    <property type="entry name" value="HSP20-like chaperones"/>
    <property type="match status" value="1"/>
</dbReference>
<evidence type="ECO:0000313" key="7">
    <source>
        <dbReference type="EMBL" id="GFF85786.1"/>
    </source>
</evidence>
<dbReference type="InterPro" id="IPR008978">
    <property type="entry name" value="HSP20-like_chaperone"/>
</dbReference>
<dbReference type="RefSeq" id="XP_043144621.1">
    <property type="nucleotide sequence ID" value="XM_043288686.1"/>
</dbReference>
<evidence type="ECO:0000256" key="3">
    <source>
        <dbReference type="RuleBase" id="RU003616"/>
    </source>
</evidence>
<gene>
    <name evidence="8" type="ORF">Aud_003739</name>
    <name evidence="6" type="ORF">IFM46972_04060</name>
    <name evidence="7" type="ORF">IFM53868_04597</name>
</gene>
<reference evidence="7 11" key="3">
    <citation type="submission" date="2020-01" db="EMBL/GenBank/DDBJ databases">
        <title>Draft genome sequence of Aspergillus udagawae IFM 53868.</title>
        <authorList>
            <person name="Takahashi H."/>
            <person name="Yaguchi T."/>
        </authorList>
    </citation>
    <scope>NUCLEOTIDE SEQUENCE [LARGE SCALE GENOMIC DNA]</scope>
    <source>
        <strain evidence="7 11">IFM 53868</strain>
    </source>
</reference>
<sequence>MSLFHSFHTPGDFSPLFRLLDDYDVHRSTRGQTSSVRSFAPRFDVRETNDAYLLDGELPGIAQKDIDIEFSDSDTLVIKGRSEREYHSGTPEQATPEPSDDKQKEKESTEMVKTGDKQVSKNDNRKHRYWVSERSVGEFHRTFQFPTPVDQDSVKASLKNGILSIVVPKRVVNTGSKKITIE</sequence>
<accession>A0A8E0UZ75</accession>
<dbReference type="InterPro" id="IPR002068">
    <property type="entry name" value="A-crystallin/Hsp20_dom"/>
</dbReference>
<protein>
    <submittedName>
        <fullName evidence="6 8">Heat shock protein</fullName>
    </submittedName>
</protein>
<dbReference type="PROSITE" id="PS01031">
    <property type="entry name" value="SHSP"/>
    <property type="match status" value="1"/>
</dbReference>
<evidence type="ECO:0000259" key="5">
    <source>
        <dbReference type="PROSITE" id="PS01031"/>
    </source>
</evidence>
<evidence type="ECO:0000313" key="11">
    <source>
        <dbReference type="Proteomes" id="UP000465266"/>
    </source>
</evidence>
<feature type="domain" description="SHSP" evidence="5">
    <location>
        <begin position="34"/>
        <end position="182"/>
    </location>
</feature>
<evidence type="ECO:0000313" key="9">
    <source>
        <dbReference type="Proteomes" id="UP000036893"/>
    </source>
</evidence>
<evidence type="ECO:0000256" key="1">
    <source>
        <dbReference type="ARBA" id="ARBA00023016"/>
    </source>
</evidence>
<feature type="compositionally biased region" description="Basic and acidic residues" evidence="4">
    <location>
        <begin position="99"/>
        <end position="123"/>
    </location>
</feature>
<evidence type="ECO:0000256" key="2">
    <source>
        <dbReference type="PROSITE-ProRule" id="PRU00285"/>
    </source>
</evidence>
<dbReference type="PANTHER" id="PTHR11527">
    <property type="entry name" value="HEAT-SHOCK PROTEIN 20 FAMILY MEMBER"/>
    <property type="match status" value="1"/>
</dbReference>
<evidence type="ECO:0000313" key="6">
    <source>
        <dbReference type="EMBL" id="GFF33945.1"/>
    </source>
</evidence>
<organism evidence="8 9">
    <name type="scientific">Aspergillus udagawae</name>
    <dbReference type="NCBI Taxonomy" id="91492"/>
    <lineage>
        <taxon>Eukaryota</taxon>
        <taxon>Fungi</taxon>
        <taxon>Dikarya</taxon>
        <taxon>Ascomycota</taxon>
        <taxon>Pezizomycotina</taxon>
        <taxon>Eurotiomycetes</taxon>
        <taxon>Eurotiomycetidae</taxon>
        <taxon>Eurotiales</taxon>
        <taxon>Aspergillaceae</taxon>
        <taxon>Aspergillus</taxon>
        <taxon>Aspergillus subgen. Fumigati</taxon>
    </lineage>
</organism>
<dbReference type="AlphaFoldDB" id="A0A8E0UZ75"/>
<dbReference type="OrthoDB" id="1431247at2759"/>
<reference evidence="6 10" key="2">
    <citation type="submission" date="2020-01" db="EMBL/GenBank/DDBJ databases">
        <title>Draft genome sequence of Aspergillus udagawae IFM 46972.</title>
        <authorList>
            <person name="Takahashi H."/>
            <person name="Yaguchi T."/>
        </authorList>
    </citation>
    <scope>NUCLEOTIDE SEQUENCE [LARGE SCALE GENOMIC DNA]</scope>
    <source>
        <strain evidence="6 10">IFM 46972</strain>
    </source>
</reference>